<evidence type="ECO:0000256" key="27">
    <source>
        <dbReference type="ARBA" id="ARBA00060343"/>
    </source>
</evidence>
<evidence type="ECO:0000256" key="17">
    <source>
        <dbReference type="ARBA" id="ARBA00022990"/>
    </source>
</evidence>
<dbReference type="Pfam" id="PF01424">
    <property type="entry name" value="R3H"/>
    <property type="match status" value="1"/>
</dbReference>
<evidence type="ECO:0000259" key="33">
    <source>
        <dbReference type="PROSITE" id="PS51039"/>
    </source>
</evidence>
<dbReference type="SUPFAM" id="SSF52540">
    <property type="entry name" value="P-loop containing nucleoside triphosphate hydrolases"/>
    <property type="match status" value="1"/>
</dbReference>
<dbReference type="InterPro" id="IPR027417">
    <property type="entry name" value="P-loop_NTPase"/>
</dbReference>
<dbReference type="SMART" id="SM00487">
    <property type="entry name" value="DEXDc"/>
    <property type="match status" value="1"/>
</dbReference>
<evidence type="ECO:0000256" key="23">
    <source>
        <dbReference type="ARBA" id="ARBA00023273"/>
    </source>
</evidence>
<dbReference type="GO" id="GO:0003724">
    <property type="term" value="F:RNA helicase activity"/>
    <property type="evidence" value="ECO:0007669"/>
    <property type="project" value="UniProtKB-EC"/>
</dbReference>
<evidence type="ECO:0000256" key="19">
    <source>
        <dbReference type="ARBA" id="ARBA00023125"/>
    </source>
</evidence>
<dbReference type="InterPro" id="IPR050534">
    <property type="entry name" value="Coronavir_polyprotein_1ab"/>
</dbReference>
<evidence type="ECO:0000313" key="36">
    <source>
        <dbReference type="Proteomes" id="UP000694395"/>
    </source>
</evidence>
<dbReference type="PANTHER" id="PTHR43788:SF8">
    <property type="entry name" value="DNA-BINDING PROTEIN SMUBP-2"/>
    <property type="match status" value="1"/>
</dbReference>
<comment type="function">
    <text evidence="27">5' to 3' helicase that unwinds RNA and DNA duplexes in an ATP-dependent reaction. Specific to 5'-phosphorylated single-stranded guanine-rich sequences. May play a role in RNA metabolism, ribosome biogenesis or initiation of translation. May play a role in regulation of transcription. Interacts with tRNA-Tyr.</text>
</comment>
<keyword evidence="9" id="KW-0479">Metal-binding</keyword>
<organism evidence="35 36">
    <name type="scientific">Oncorhynchus mykiss</name>
    <name type="common">Rainbow trout</name>
    <name type="synonym">Salmo gairdneri</name>
    <dbReference type="NCBI Taxonomy" id="8022"/>
    <lineage>
        <taxon>Eukaryota</taxon>
        <taxon>Metazoa</taxon>
        <taxon>Chordata</taxon>
        <taxon>Craniata</taxon>
        <taxon>Vertebrata</taxon>
        <taxon>Euteleostomi</taxon>
        <taxon>Actinopterygii</taxon>
        <taxon>Neopterygii</taxon>
        <taxon>Teleostei</taxon>
        <taxon>Protacanthopterygii</taxon>
        <taxon>Salmoniformes</taxon>
        <taxon>Salmonidae</taxon>
        <taxon>Salmoninae</taxon>
        <taxon>Oncorhynchus</taxon>
    </lineage>
</organism>
<evidence type="ECO:0000259" key="34">
    <source>
        <dbReference type="PROSITE" id="PS51061"/>
    </source>
</evidence>
<accession>A0A8C7S9A1</accession>
<comment type="catalytic activity">
    <reaction evidence="26">
        <text>ATP + H2O = ADP + phosphate + H(+)</text>
        <dbReference type="Rhea" id="RHEA:13065"/>
        <dbReference type="ChEBI" id="CHEBI:15377"/>
        <dbReference type="ChEBI" id="CHEBI:15378"/>
        <dbReference type="ChEBI" id="CHEBI:30616"/>
        <dbReference type="ChEBI" id="CHEBI:43474"/>
        <dbReference type="ChEBI" id="CHEBI:456216"/>
        <dbReference type="EC" id="3.6.4.13"/>
    </reaction>
    <physiologicalReaction direction="left-to-right" evidence="26">
        <dbReference type="Rhea" id="RHEA:13066"/>
    </physiologicalReaction>
</comment>
<keyword evidence="13" id="KW-0347">Helicase</keyword>
<dbReference type="Gene3D" id="2.40.30.270">
    <property type="match status" value="1"/>
</dbReference>
<protein>
    <recommendedName>
        <fullName evidence="29">DNA-binding protein SMUBP-2</fullName>
        <ecNumber evidence="5">3.6.4.12</ecNumber>
        <ecNumber evidence="6">3.6.4.13</ecNumber>
    </recommendedName>
    <alternativeName>
        <fullName evidence="30">ATP-dependent helicase IGHMBP2</fullName>
    </alternativeName>
</protein>
<keyword evidence="24" id="KW-0687">Ribonucleoprotein</keyword>
<dbReference type="InterPro" id="IPR041679">
    <property type="entry name" value="DNA2/NAM7-like_C"/>
</dbReference>
<keyword evidence="16" id="KW-0694">RNA-binding</keyword>
<keyword evidence="23" id="KW-0966">Cell projection</keyword>
<dbReference type="GO" id="GO:1990904">
    <property type="term" value="C:ribonucleoprotein complex"/>
    <property type="evidence" value="ECO:0007669"/>
    <property type="project" value="UniProtKB-KW"/>
</dbReference>
<dbReference type="InterPro" id="IPR034072">
    <property type="entry name" value="R3H_Smubp-2"/>
</dbReference>
<dbReference type="GeneTree" id="ENSGT00930000151035"/>
<dbReference type="SMART" id="SM00393">
    <property type="entry name" value="R3H"/>
    <property type="match status" value="1"/>
</dbReference>
<feature type="domain" description="AN1-type" evidence="33">
    <location>
        <begin position="911"/>
        <end position="960"/>
    </location>
</feature>
<evidence type="ECO:0000256" key="32">
    <source>
        <dbReference type="SAM" id="MobiDB-lite"/>
    </source>
</evidence>
<evidence type="ECO:0000256" key="12">
    <source>
        <dbReference type="ARBA" id="ARBA00022801"/>
    </source>
</evidence>
<dbReference type="FunFam" id="3.40.50.300:FF:001171">
    <property type="entry name" value="DNA-binding protein SMUBP-2"/>
    <property type="match status" value="1"/>
</dbReference>
<dbReference type="GO" id="GO:0000049">
    <property type="term" value="F:tRNA binding"/>
    <property type="evidence" value="ECO:0007669"/>
    <property type="project" value="UniProtKB-KW"/>
</dbReference>
<feature type="region of interest" description="Disordered" evidence="32">
    <location>
        <begin position="657"/>
        <end position="730"/>
    </location>
</feature>
<comment type="catalytic activity">
    <reaction evidence="25">
        <text>ATP + H2O = ADP + phosphate + H(+)</text>
        <dbReference type="Rhea" id="RHEA:13065"/>
        <dbReference type="ChEBI" id="CHEBI:15377"/>
        <dbReference type="ChEBI" id="CHEBI:15378"/>
        <dbReference type="ChEBI" id="CHEBI:30616"/>
        <dbReference type="ChEBI" id="CHEBI:43474"/>
        <dbReference type="ChEBI" id="CHEBI:456216"/>
        <dbReference type="EC" id="3.6.4.12"/>
    </reaction>
    <physiologicalReaction direction="left-to-right" evidence="25">
        <dbReference type="Rhea" id="RHEA:13066"/>
    </physiologicalReaction>
</comment>
<dbReference type="GO" id="GO:0005524">
    <property type="term" value="F:ATP binding"/>
    <property type="evidence" value="ECO:0007669"/>
    <property type="project" value="UniProtKB-KW"/>
</dbReference>
<evidence type="ECO:0000256" key="28">
    <source>
        <dbReference type="ARBA" id="ARBA00065318"/>
    </source>
</evidence>
<keyword evidence="15" id="KW-0067">ATP-binding</keyword>
<dbReference type="GO" id="GO:0016787">
    <property type="term" value="F:hydrolase activity"/>
    <property type="evidence" value="ECO:0007669"/>
    <property type="project" value="UniProtKB-KW"/>
</dbReference>
<evidence type="ECO:0000256" key="16">
    <source>
        <dbReference type="ARBA" id="ARBA00022884"/>
    </source>
</evidence>
<dbReference type="SUPFAM" id="SSF82708">
    <property type="entry name" value="R3H domain"/>
    <property type="match status" value="1"/>
</dbReference>
<dbReference type="EC" id="3.6.4.12" evidence="5"/>
<evidence type="ECO:0000256" key="5">
    <source>
        <dbReference type="ARBA" id="ARBA00012551"/>
    </source>
</evidence>
<dbReference type="Ensembl" id="ENSOMYT00000070178.2">
    <property type="protein sequence ID" value="ENSOMYP00000064463.2"/>
    <property type="gene ID" value="ENSOMYG00000028240.2"/>
</dbReference>
<keyword evidence="21" id="KW-0804">Transcription</keyword>
<dbReference type="PANTHER" id="PTHR43788">
    <property type="entry name" value="DNA2/NAM7 HELICASE FAMILY MEMBER"/>
    <property type="match status" value="1"/>
</dbReference>
<proteinExistence type="inferred from homology"/>
<dbReference type="InterPro" id="IPR003593">
    <property type="entry name" value="AAA+_ATPase"/>
</dbReference>
<evidence type="ECO:0000256" key="20">
    <source>
        <dbReference type="ARBA" id="ARBA00023159"/>
    </source>
</evidence>
<evidence type="ECO:0000256" key="3">
    <source>
        <dbReference type="ARBA" id="ARBA00004496"/>
    </source>
</evidence>
<feature type="domain" description="R3H" evidence="34">
    <location>
        <begin position="734"/>
        <end position="798"/>
    </location>
</feature>
<evidence type="ECO:0000256" key="21">
    <source>
        <dbReference type="ARBA" id="ARBA00023163"/>
    </source>
</evidence>
<feature type="compositionally biased region" description="Basic and acidic residues" evidence="32">
    <location>
        <begin position="975"/>
        <end position="1014"/>
    </location>
</feature>
<dbReference type="InterPro" id="IPR000058">
    <property type="entry name" value="Znf_AN1"/>
</dbReference>
<dbReference type="InterPro" id="IPR004483">
    <property type="entry name" value="SMUBP-2/Hcs1-like"/>
</dbReference>
<dbReference type="InterPro" id="IPR041677">
    <property type="entry name" value="DNA2/NAM7_AAA_11"/>
</dbReference>
<dbReference type="Pfam" id="PF01428">
    <property type="entry name" value="zf-AN1"/>
    <property type="match status" value="1"/>
</dbReference>
<keyword evidence="22" id="KW-0539">Nucleus</keyword>
<dbReference type="AlphaFoldDB" id="A0A8C7S9A1"/>
<dbReference type="SUPFAM" id="SSF118310">
    <property type="entry name" value="AN1-like Zinc finger"/>
    <property type="match status" value="1"/>
</dbReference>
<evidence type="ECO:0000313" key="35">
    <source>
        <dbReference type="Ensembl" id="ENSOMYP00000064463.2"/>
    </source>
</evidence>
<dbReference type="NCBIfam" id="TIGR00376">
    <property type="entry name" value="IGHMBP2 family helicase"/>
    <property type="match status" value="1"/>
</dbReference>
<keyword evidence="19" id="KW-0238">DNA-binding</keyword>
<dbReference type="InterPro" id="IPR047187">
    <property type="entry name" value="SF1_C_Upf1"/>
</dbReference>
<evidence type="ECO:0000256" key="9">
    <source>
        <dbReference type="ARBA" id="ARBA00022723"/>
    </source>
</evidence>
<keyword evidence="36" id="KW-1185">Reference proteome</keyword>
<dbReference type="PROSITE" id="PS51061">
    <property type="entry name" value="R3H"/>
    <property type="match status" value="1"/>
</dbReference>
<evidence type="ECO:0000256" key="4">
    <source>
        <dbReference type="ARBA" id="ARBA00007913"/>
    </source>
</evidence>
<dbReference type="Pfam" id="PF13086">
    <property type="entry name" value="AAA_11"/>
    <property type="match status" value="1"/>
</dbReference>
<evidence type="ECO:0000256" key="30">
    <source>
        <dbReference type="ARBA" id="ARBA00082678"/>
    </source>
</evidence>
<comment type="subcellular location">
    <subcellularLocation>
        <location evidence="2">Cell projection</location>
        <location evidence="2">Axon</location>
    </subcellularLocation>
    <subcellularLocation>
        <location evidence="3">Cytoplasm</location>
    </subcellularLocation>
    <subcellularLocation>
        <location evidence="1">Nucleus</location>
    </subcellularLocation>
</comment>
<dbReference type="GO" id="GO:0008270">
    <property type="term" value="F:zinc ion binding"/>
    <property type="evidence" value="ECO:0007669"/>
    <property type="project" value="UniProtKB-KW"/>
</dbReference>
<keyword evidence="17" id="KW-0007">Acetylation</keyword>
<dbReference type="Gene3D" id="4.10.1110.10">
    <property type="entry name" value="AN1-like Zinc finger"/>
    <property type="match status" value="1"/>
</dbReference>
<evidence type="ECO:0000256" key="1">
    <source>
        <dbReference type="ARBA" id="ARBA00004123"/>
    </source>
</evidence>
<evidence type="ECO:0000256" key="2">
    <source>
        <dbReference type="ARBA" id="ARBA00004489"/>
    </source>
</evidence>
<dbReference type="CDD" id="cd02641">
    <property type="entry name" value="R3H_Smubp-2_like"/>
    <property type="match status" value="1"/>
</dbReference>
<feature type="region of interest" description="Disordered" evidence="32">
    <location>
        <begin position="779"/>
        <end position="835"/>
    </location>
</feature>
<dbReference type="Gene3D" id="3.40.50.300">
    <property type="entry name" value="P-loop containing nucleotide triphosphate hydrolases"/>
    <property type="match status" value="2"/>
</dbReference>
<reference evidence="35" key="1">
    <citation type="submission" date="2020-07" db="EMBL/GenBank/DDBJ databases">
        <title>A long reads based de novo assembly of the rainbow trout Arlee double haploid line genome.</title>
        <authorList>
            <person name="Gao G."/>
            <person name="Palti Y."/>
        </authorList>
    </citation>
    <scope>NUCLEOTIDE SEQUENCE [LARGE SCALE GENOMIC DNA]</scope>
</reference>
<evidence type="ECO:0000256" key="18">
    <source>
        <dbReference type="ARBA" id="ARBA00023015"/>
    </source>
</evidence>
<dbReference type="Gene3D" id="3.30.1370.50">
    <property type="entry name" value="R3H-like domain"/>
    <property type="match status" value="1"/>
</dbReference>
<dbReference type="GO" id="GO:0030424">
    <property type="term" value="C:axon"/>
    <property type="evidence" value="ECO:0007669"/>
    <property type="project" value="UniProtKB-SubCell"/>
</dbReference>
<dbReference type="Pfam" id="PF21138">
    <property type="entry name" value="SMUBP-2_HCS1_1B"/>
    <property type="match status" value="1"/>
</dbReference>
<evidence type="ECO:0000256" key="6">
    <source>
        <dbReference type="ARBA" id="ARBA00012552"/>
    </source>
</evidence>
<reference evidence="35" key="2">
    <citation type="submission" date="2025-08" db="UniProtKB">
        <authorList>
            <consortium name="Ensembl"/>
        </authorList>
    </citation>
    <scope>IDENTIFICATION</scope>
</reference>
<feature type="compositionally biased region" description="Polar residues" evidence="32">
    <location>
        <begin position="699"/>
        <end position="710"/>
    </location>
</feature>
<evidence type="ECO:0000256" key="26">
    <source>
        <dbReference type="ARBA" id="ARBA00049390"/>
    </source>
</evidence>
<dbReference type="CDD" id="cd18044">
    <property type="entry name" value="DEXXQc_SMUBP2"/>
    <property type="match status" value="1"/>
</dbReference>
<evidence type="ECO:0000256" key="13">
    <source>
        <dbReference type="ARBA" id="ARBA00022806"/>
    </source>
</evidence>
<reference evidence="35" key="3">
    <citation type="submission" date="2025-09" db="UniProtKB">
        <authorList>
            <consortium name="Ensembl"/>
        </authorList>
    </citation>
    <scope>IDENTIFICATION</scope>
</reference>
<dbReference type="FunFam" id="2.40.30.270:FF:000001">
    <property type="entry name" value="Immunoglobulin mu DNA-binding protein 2"/>
    <property type="match status" value="1"/>
</dbReference>
<dbReference type="PROSITE" id="PS51039">
    <property type="entry name" value="ZF_AN1"/>
    <property type="match status" value="1"/>
</dbReference>
<evidence type="ECO:0000256" key="11">
    <source>
        <dbReference type="ARBA" id="ARBA00022771"/>
    </source>
</evidence>
<evidence type="ECO:0000256" key="31">
    <source>
        <dbReference type="PROSITE-ProRule" id="PRU00449"/>
    </source>
</evidence>
<dbReference type="EC" id="3.6.4.13" evidence="6"/>
<evidence type="ECO:0000256" key="22">
    <source>
        <dbReference type="ARBA" id="ARBA00023242"/>
    </source>
</evidence>
<keyword evidence="8" id="KW-0820">tRNA-binding</keyword>
<dbReference type="GO" id="GO:0003677">
    <property type="term" value="F:DNA binding"/>
    <property type="evidence" value="ECO:0007669"/>
    <property type="project" value="UniProtKB-KW"/>
</dbReference>
<keyword evidence="18" id="KW-0805">Transcription regulation</keyword>
<dbReference type="SMART" id="SM00382">
    <property type="entry name" value="AAA"/>
    <property type="match status" value="1"/>
</dbReference>
<keyword evidence="20" id="KW-0010">Activator</keyword>
<feature type="compositionally biased region" description="Polar residues" evidence="32">
    <location>
        <begin position="666"/>
        <end position="680"/>
    </location>
</feature>
<dbReference type="GO" id="GO:0005737">
    <property type="term" value="C:cytoplasm"/>
    <property type="evidence" value="ECO:0007669"/>
    <property type="project" value="UniProtKB-SubCell"/>
</dbReference>
<evidence type="ECO:0000256" key="25">
    <source>
        <dbReference type="ARBA" id="ARBA00048432"/>
    </source>
</evidence>
<comment type="subunit">
    <text evidence="28">Homooligomer. Interacts with RUVBL1. Interacts with RUVBL2. Interacts with GTF3C1. Interacts with ABT1. Interacts with ribosomes.</text>
</comment>
<evidence type="ECO:0000256" key="24">
    <source>
        <dbReference type="ARBA" id="ARBA00023274"/>
    </source>
</evidence>
<dbReference type="Proteomes" id="UP000694395">
    <property type="component" value="Chromosome 2"/>
</dbReference>
<evidence type="ECO:0000256" key="15">
    <source>
        <dbReference type="ARBA" id="ARBA00022840"/>
    </source>
</evidence>
<evidence type="ECO:0000256" key="14">
    <source>
        <dbReference type="ARBA" id="ARBA00022833"/>
    </source>
</evidence>
<dbReference type="InterPro" id="IPR048761">
    <property type="entry name" value="SMUBP-2_HCS1_1B"/>
</dbReference>
<dbReference type="CDD" id="cd18808">
    <property type="entry name" value="SF1_C_Upf1"/>
    <property type="match status" value="1"/>
</dbReference>
<sequence length="1014" mass="112213">MLANRTDGRGRYFQGTYDPYISCSECFLLLCTCRLWQENVSLKDLQSKGVCLLKLQIGSQSTGLYGRSLLLLEPRKHMGVSVLPSNNFGPGDIVGLYDLDGCKPSSQLCTGVVTRISQSAVTVACEDSPDGLNLDTDALYNLMKLANDVTYKRMKKALNTLNGYSSGPASDLISVLFGYSEPGSISQPNDLSFLNSGLDESQRQAVSFALSQREVAVIHGPPGTGKTTTVVEIILQVVKRGQKVLCCAGSNVAVDNLVERLAKAKAKVLRLGHPARLLESIQKHSLDAVLAHSDNTNIIADIRKDIDKAFMGMKKMNDKRDRIHLKREVGELRKELRTREATAIAEVLKRADVVLATNTGANDGGPLKNLPVDHFDWVVIDECAQALESSCWIALLRGRKCILAGDYKQLPPTIKSHTAASKGLSVSLMERLILKYGDSVVRMLTVQYRMNSNIMTWASEQMYQGQLVAHSSVEKHLLKDLPGVASVEETSTPLLLIDTAGCGLSEMEVADEQSKGNQGEVDIVELHIKALTEAGVKPKDIAVIAPYNLQVDLLRQRLSARHPDLEIKSVDGFQGREKEAVVLTLVRSNRKGEIGFLAEDRRINVAVTRARRHLALVCDTQTVQTHGFLKTLIDHMTQHGDVRTAFEYLQDIVPQNYTRDHRDTKSNNTKATASNSASNKQKGRGQAGSKVEPGHKRTSGGNKTQGGEPQTGSGITIRTTRRSTPTEEEQRLTQIKYLEIKNQVEWFLQDPDQTELRFPSTLNSHDRLLVHQVAEELGLNHESQGEGKDRCITVSRPPTGSNEAGEEEEQQAQEPSAVREEESVTGPPVGQPAADLKTLHLERMRREQKKREQKMEQEKHLDTIRTHNVNKESSIFKPCRRKTKKTKAGACEIAAAATAADDFDTLIDAVVKAERVCSFVKCKTLVIHLGQLCLFCNRQYCLGHHIPEVHGCGDQARANARMRISKEGVLYAGSGHKDKSVDPNKKAYLHRKLDSKLKDMEKQRKTKPKESDNN</sequence>
<dbReference type="GO" id="GO:0005634">
    <property type="term" value="C:nucleus"/>
    <property type="evidence" value="ECO:0007669"/>
    <property type="project" value="UniProtKB-SubCell"/>
</dbReference>
<keyword evidence="10" id="KW-0547">Nucleotide-binding</keyword>
<dbReference type="GO" id="GO:0043139">
    <property type="term" value="F:5'-3' DNA helicase activity"/>
    <property type="evidence" value="ECO:0007669"/>
    <property type="project" value="TreeGrafter"/>
</dbReference>
<dbReference type="SMART" id="SM00154">
    <property type="entry name" value="ZnF_AN1"/>
    <property type="match status" value="1"/>
</dbReference>
<dbReference type="InterPro" id="IPR035896">
    <property type="entry name" value="AN1-like_Znf"/>
</dbReference>
<evidence type="ECO:0000256" key="8">
    <source>
        <dbReference type="ARBA" id="ARBA00022555"/>
    </source>
</evidence>
<dbReference type="InterPro" id="IPR001374">
    <property type="entry name" value="R3H_dom"/>
</dbReference>
<dbReference type="FunFam" id="3.30.1370.50:FF:000002">
    <property type="entry name" value="Immunoglobulin mu DNA-binding protein 2"/>
    <property type="match status" value="1"/>
</dbReference>
<keyword evidence="14" id="KW-0862">Zinc</keyword>
<dbReference type="InterPro" id="IPR036867">
    <property type="entry name" value="R3H_dom_sf"/>
</dbReference>
<keyword evidence="12" id="KW-0378">Hydrolase</keyword>
<evidence type="ECO:0000256" key="7">
    <source>
        <dbReference type="ARBA" id="ARBA00022490"/>
    </source>
</evidence>
<comment type="similarity">
    <text evidence="4">Belongs to the DNA2/NAM7 helicase family.</text>
</comment>
<feature type="region of interest" description="Disordered" evidence="32">
    <location>
        <begin position="973"/>
        <end position="1014"/>
    </location>
</feature>
<dbReference type="FunFam" id="3.40.50.300:FF:001146">
    <property type="entry name" value="DNA-binding protein SMUBP-2 isoform X1"/>
    <property type="match status" value="1"/>
</dbReference>
<keyword evidence="7" id="KW-0963">Cytoplasm</keyword>
<keyword evidence="11 31" id="KW-0863">Zinc-finger</keyword>
<name>A0A8C7S9A1_ONCMY</name>
<gene>
    <name evidence="35" type="primary">ighmbp2</name>
</gene>
<evidence type="ECO:0000256" key="10">
    <source>
        <dbReference type="ARBA" id="ARBA00022741"/>
    </source>
</evidence>
<evidence type="ECO:0000256" key="29">
    <source>
        <dbReference type="ARBA" id="ARBA00074890"/>
    </source>
</evidence>
<dbReference type="Pfam" id="PF13087">
    <property type="entry name" value="AAA_12"/>
    <property type="match status" value="1"/>
</dbReference>
<dbReference type="FunFam" id="4.10.1110.10:FF:000002">
    <property type="entry name" value="Immunoglobulin mu DNA-binding protein 2"/>
    <property type="match status" value="1"/>
</dbReference>
<dbReference type="InterPro" id="IPR014001">
    <property type="entry name" value="Helicase_ATP-bd"/>
</dbReference>